<dbReference type="Proteomes" id="UP001281761">
    <property type="component" value="Unassembled WGS sequence"/>
</dbReference>
<organism evidence="1 2">
    <name type="scientific">Blattamonas nauphoetae</name>
    <dbReference type="NCBI Taxonomy" id="2049346"/>
    <lineage>
        <taxon>Eukaryota</taxon>
        <taxon>Metamonada</taxon>
        <taxon>Preaxostyla</taxon>
        <taxon>Oxymonadida</taxon>
        <taxon>Blattamonas</taxon>
    </lineage>
</organism>
<evidence type="ECO:0000313" key="2">
    <source>
        <dbReference type="Proteomes" id="UP001281761"/>
    </source>
</evidence>
<evidence type="ECO:0000313" key="1">
    <source>
        <dbReference type="EMBL" id="KAK2959824.1"/>
    </source>
</evidence>
<keyword evidence="2" id="KW-1185">Reference proteome</keyword>
<comment type="caution">
    <text evidence="1">The sequence shown here is derived from an EMBL/GenBank/DDBJ whole genome shotgun (WGS) entry which is preliminary data.</text>
</comment>
<name>A0ABQ9Y818_9EUKA</name>
<reference evidence="1 2" key="1">
    <citation type="journal article" date="2022" name="bioRxiv">
        <title>Genomics of Preaxostyla Flagellates Illuminates Evolutionary Transitions and the Path Towards Mitochondrial Loss.</title>
        <authorList>
            <person name="Novak L.V.F."/>
            <person name="Treitli S.C."/>
            <person name="Pyrih J."/>
            <person name="Halakuc P."/>
            <person name="Pipaliya S.V."/>
            <person name="Vacek V."/>
            <person name="Brzon O."/>
            <person name="Soukal P."/>
            <person name="Eme L."/>
            <person name="Dacks J.B."/>
            <person name="Karnkowska A."/>
            <person name="Elias M."/>
            <person name="Hampl V."/>
        </authorList>
    </citation>
    <scope>NUCLEOTIDE SEQUENCE [LARGE SCALE GENOMIC DNA]</scope>
    <source>
        <strain evidence="1">NAU3</strain>
        <tissue evidence="1">Gut</tissue>
    </source>
</reference>
<proteinExistence type="predicted"/>
<protein>
    <submittedName>
        <fullName evidence="1">Uncharacterized protein</fullName>
    </submittedName>
</protein>
<accession>A0ABQ9Y818</accession>
<gene>
    <name evidence="1" type="ORF">BLNAU_5313</name>
</gene>
<dbReference type="EMBL" id="JARBJD010000027">
    <property type="protein sequence ID" value="KAK2959824.1"/>
    <property type="molecule type" value="Genomic_DNA"/>
</dbReference>
<sequence length="86" mass="9465">MNEGSACLGGNKGQRVVLEADGREGKRTLKLSQDGFVQDVNFTNIPVLFRFSVYVFEKRGSVEIESVEVVDEPQMVGGRIAIAMDE</sequence>